<gene>
    <name evidence="3" type="ORF">IFO69_05535</name>
</gene>
<dbReference type="SMART" id="SM00287">
    <property type="entry name" value="SH3b"/>
    <property type="match status" value="1"/>
</dbReference>
<name>A0ABR9AHF9_9BACT</name>
<reference evidence="3 4" key="1">
    <citation type="submission" date="2020-09" db="EMBL/GenBank/DDBJ databases">
        <title>Echinicola sp. CAU 1574 isolated from sand of Sido Beach.</title>
        <authorList>
            <person name="Kim W."/>
        </authorList>
    </citation>
    <scope>NUCLEOTIDE SEQUENCE [LARGE SCALE GENOMIC DNA]</scope>
    <source>
        <strain evidence="3 4">CAU 1574</strain>
    </source>
</reference>
<dbReference type="Proteomes" id="UP000647133">
    <property type="component" value="Unassembled WGS sequence"/>
</dbReference>
<comment type="caution">
    <text evidence="3">The sequence shown here is derived from an EMBL/GenBank/DDBJ whole genome shotgun (WGS) entry which is preliminary data.</text>
</comment>
<evidence type="ECO:0000256" key="1">
    <source>
        <dbReference type="SAM" id="SignalP"/>
    </source>
</evidence>
<evidence type="ECO:0000259" key="2">
    <source>
        <dbReference type="PROSITE" id="PS51781"/>
    </source>
</evidence>
<dbReference type="Gene3D" id="2.30.30.40">
    <property type="entry name" value="SH3 Domains"/>
    <property type="match status" value="1"/>
</dbReference>
<organism evidence="3 4">
    <name type="scientific">Echinicola arenosa</name>
    <dbReference type="NCBI Taxonomy" id="2774144"/>
    <lineage>
        <taxon>Bacteria</taxon>
        <taxon>Pseudomonadati</taxon>
        <taxon>Bacteroidota</taxon>
        <taxon>Cytophagia</taxon>
        <taxon>Cytophagales</taxon>
        <taxon>Cyclobacteriaceae</taxon>
        <taxon>Echinicola</taxon>
    </lineage>
</organism>
<feature type="domain" description="SH3b" evidence="2">
    <location>
        <begin position="24"/>
        <end position="104"/>
    </location>
</feature>
<evidence type="ECO:0000313" key="3">
    <source>
        <dbReference type="EMBL" id="MBD8488203.1"/>
    </source>
</evidence>
<keyword evidence="4" id="KW-1185">Reference proteome</keyword>
<accession>A0ABR9AHF9</accession>
<evidence type="ECO:0000313" key="4">
    <source>
        <dbReference type="Proteomes" id="UP000647133"/>
    </source>
</evidence>
<dbReference type="EMBL" id="JACYTQ010000002">
    <property type="protein sequence ID" value="MBD8488203.1"/>
    <property type="molecule type" value="Genomic_DNA"/>
</dbReference>
<proteinExistence type="predicted"/>
<keyword evidence="1" id="KW-0732">Signal</keyword>
<dbReference type="RefSeq" id="WP_192009089.1">
    <property type="nucleotide sequence ID" value="NZ_JACYTQ010000002.1"/>
</dbReference>
<sequence>MKKSLSLIGLLLYFSYALAVDFRPGSSIFVINYQGTELKNRPNQNAKSITSLHVGDQVEIIQNTLKSADSRYFAMMKLNGVWLEVKSNNGLKGYIFSGDVSNIPPIVKPASDELLNIDLLGQIINTYNEINQVNLYGKQYQIESEVTQFEHCTYTVSNYDGCYSLIYSFSTMSFHEVFHQMRNMFLDYNQETGKILFPKLIRRSESEFVFNQPGSANEIKIVLQKNGVIDIQQILCS</sequence>
<feature type="signal peptide" evidence="1">
    <location>
        <begin position="1"/>
        <end position="19"/>
    </location>
</feature>
<dbReference type="InterPro" id="IPR003646">
    <property type="entry name" value="SH3-like_bac-type"/>
</dbReference>
<dbReference type="PROSITE" id="PS51781">
    <property type="entry name" value="SH3B"/>
    <property type="match status" value="1"/>
</dbReference>
<feature type="chain" id="PRO_5045833382" evidence="1">
    <location>
        <begin position="20"/>
        <end position="237"/>
    </location>
</feature>
<protein>
    <submittedName>
        <fullName evidence="3">SH3 domain-containing protein</fullName>
    </submittedName>
</protein>